<evidence type="ECO:0000313" key="3">
    <source>
        <dbReference type="EMBL" id="KAJ3047540.1"/>
    </source>
</evidence>
<feature type="transmembrane region" description="Helical" evidence="2">
    <location>
        <begin position="36"/>
        <end position="52"/>
    </location>
</feature>
<protein>
    <submittedName>
        <fullName evidence="3">Uncharacterized protein</fullName>
    </submittedName>
</protein>
<sequence length="142" mass="16061">MAVIEMEQISFSFRPGFTLGTTLVLLLLLSPPPFPPFFMIPLPILILVTVIWRTKAIAERMVVVGLEEGAGALDMWRRRREAVACAAEGNRSEKVGDTDGVNGEEEEEGDIDLEMEMEWGWIWRQYLGGGEIFEWEARLEMG</sequence>
<gene>
    <name evidence="3" type="ORF">HK097_011444</name>
</gene>
<dbReference type="AlphaFoldDB" id="A0AAD5X2G3"/>
<dbReference type="EMBL" id="JADGJD010000943">
    <property type="protein sequence ID" value="KAJ3047540.1"/>
    <property type="molecule type" value="Genomic_DNA"/>
</dbReference>
<dbReference type="Proteomes" id="UP001212841">
    <property type="component" value="Unassembled WGS sequence"/>
</dbReference>
<evidence type="ECO:0000256" key="2">
    <source>
        <dbReference type="SAM" id="Phobius"/>
    </source>
</evidence>
<keyword evidence="2" id="KW-0472">Membrane</keyword>
<organism evidence="3 4">
    <name type="scientific">Rhizophlyctis rosea</name>
    <dbReference type="NCBI Taxonomy" id="64517"/>
    <lineage>
        <taxon>Eukaryota</taxon>
        <taxon>Fungi</taxon>
        <taxon>Fungi incertae sedis</taxon>
        <taxon>Chytridiomycota</taxon>
        <taxon>Chytridiomycota incertae sedis</taxon>
        <taxon>Chytridiomycetes</taxon>
        <taxon>Rhizophlyctidales</taxon>
        <taxon>Rhizophlyctidaceae</taxon>
        <taxon>Rhizophlyctis</taxon>
    </lineage>
</organism>
<keyword evidence="2" id="KW-1133">Transmembrane helix</keyword>
<evidence type="ECO:0000313" key="4">
    <source>
        <dbReference type="Proteomes" id="UP001212841"/>
    </source>
</evidence>
<feature type="transmembrane region" description="Helical" evidence="2">
    <location>
        <begin position="12"/>
        <end position="30"/>
    </location>
</feature>
<accession>A0AAD5X2G3</accession>
<keyword evidence="4" id="KW-1185">Reference proteome</keyword>
<evidence type="ECO:0000256" key="1">
    <source>
        <dbReference type="SAM" id="MobiDB-lite"/>
    </source>
</evidence>
<feature type="non-terminal residue" evidence="3">
    <location>
        <position position="1"/>
    </location>
</feature>
<name>A0AAD5X2G3_9FUNG</name>
<keyword evidence="2" id="KW-0812">Transmembrane</keyword>
<comment type="caution">
    <text evidence="3">The sequence shown here is derived from an EMBL/GenBank/DDBJ whole genome shotgun (WGS) entry which is preliminary data.</text>
</comment>
<feature type="region of interest" description="Disordered" evidence="1">
    <location>
        <begin position="88"/>
        <end position="109"/>
    </location>
</feature>
<reference evidence="3" key="1">
    <citation type="submission" date="2020-05" db="EMBL/GenBank/DDBJ databases">
        <title>Phylogenomic resolution of chytrid fungi.</title>
        <authorList>
            <person name="Stajich J.E."/>
            <person name="Amses K."/>
            <person name="Simmons R."/>
            <person name="Seto K."/>
            <person name="Myers J."/>
            <person name="Bonds A."/>
            <person name="Quandt C.A."/>
            <person name="Barry K."/>
            <person name="Liu P."/>
            <person name="Grigoriev I."/>
            <person name="Longcore J.E."/>
            <person name="James T.Y."/>
        </authorList>
    </citation>
    <scope>NUCLEOTIDE SEQUENCE</scope>
    <source>
        <strain evidence="3">JEL0318</strain>
    </source>
</reference>
<proteinExistence type="predicted"/>